<dbReference type="Pfam" id="PF00561">
    <property type="entry name" value="Abhydrolase_1"/>
    <property type="match status" value="1"/>
</dbReference>
<keyword evidence="1" id="KW-0378">Hydrolase</keyword>
<protein>
    <submittedName>
        <fullName evidence="3">Pimeloyl-ACP methyl ester carboxylesterase</fullName>
    </submittedName>
</protein>
<organism evidence="3 4">
    <name type="scientific">Kibdelosporangium aridum</name>
    <dbReference type="NCBI Taxonomy" id="2030"/>
    <lineage>
        <taxon>Bacteria</taxon>
        <taxon>Bacillati</taxon>
        <taxon>Actinomycetota</taxon>
        <taxon>Actinomycetes</taxon>
        <taxon>Pseudonocardiales</taxon>
        <taxon>Pseudonocardiaceae</taxon>
        <taxon>Kibdelosporangium</taxon>
    </lineage>
</organism>
<evidence type="ECO:0000313" key="3">
    <source>
        <dbReference type="EMBL" id="SMC99420.1"/>
    </source>
</evidence>
<dbReference type="EMBL" id="FWXV01000002">
    <property type="protein sequence ID" value="SMC99420.1"/>
    <property type="molecule type" value="Genomic_DNA"/>
</dbReference>
<keyword evidence="4" id="KW-1185">Reference proteome</keyword>
<name>A0A1W2DPM2_KIBAR</name>
<dbReference type="GO" id="GO:0016787">
    <property type="term" value="F:hydrolase activity"/>
    <property type="evidence" value="ECO:0007669"/>
    <property type="project" value="UniProtKB-KW"/>
</dbReference>
<accession>A0A1W2DPM2</accession>
<evidence type="ECO:0000313" key="4">
    <source>
        <dbReference type="Proteomes" id="UP000192674"/>
    </source>
</evidence>
<dbReference type="Gene3D" id="3.40.50.1820">
    <property type="entry name" value="alpha/beta hydrolase"/>
    <property type="match status" value="1"/>
</dbReference>
<dbReference type="InterPro" id="IPR000639">
    <property type="entry name" value="Epox_hydrolase-like"/>
</dbReference>
<dbReference type="OrthoDB" id="2987348at2"/>
<dbReference type="PRINTS" id="PR00111">
    <property type="entry name" value="ABHYDROLASE"/>
</dbReference>
<dbReference type="Proteomes" id="UP000192674">
    <property type="component" value="Unassembled WGS sequence"/>
</dbReference>
<reference evidence="3 4" key="1">
    <citation type="submission" date="2017-04" db="EMBL/GenBank/DDBJ databases">
        <authorList>
            <person name="Afonso C.L."/>
            <person name="Miller P.J."/>
            <person name="Scott M.A."/>
            <person name="Spackman E."/>
            <person name="Goraichik I."/>
            <person name="Dimitrov K.M."/>
            <person name="Suarez D.L."/>
            <person name="Swayne D.E."/>
        </authorList>
    </citation>
    <scope>NUCLEOTIDE SEQUENCE [LARGE SCALE GENOMIC DNA]</scope>
    <source>
        <strain evidence="3 4">DSM 43828</strain>
    </source>
</reference>
<gene>
    <name evidence="3" type="ORF">SAMN05661093_03679</name>
</gene>
<dbReference type="PRINTS" id="PR00412">
    <property type="entry name" value="EPOXHYDRLASE"/>
</dbReference>
<dbReference type="SUPFAM" id="SSF53474">
    <property type="entry name" value="alpha/beta-Hydrolases"/>
    <property type="match status" value="1"/>
</dbReference>
<dbReference type="InterPro" id="IPR000073">
    <property type="entry name" value="AB_hydrolase_1"/>
</dbReference>
<dbReference type="InterPro" id="IPR029058">
    <property type="entry name" value="AB_hydrolase_fold"/>
</dbReference>
<evidence type="ECO:0000256" key="1">
    <source>
        <dbReference type="ARBA" id="ARBA00022801"/>
    </source>
</evidence>
<feature type="domain" description="AB hydrolase-1" evidence="2">
    <location>
        <begin position="36"/>
        <end position="298"/>
    </location>
</feature>
<dbReference type="PANTHER" id="PTHR43329">
    <property type="entry name" value="EPOXIDE HYDROLASE"/>
    <property type="match status" value="1"/>
</dbReference>
<sequence length="315" mass="35242">MRSPDPATVRIDGPWAHRDVHANGIRLHVSETGEGPLVLMLHGFGEFWWGWRHQLTALSDAGYRAVAVDLRGYGDSDKPPRGYDAWTLAGDVGGLVKALGERKAHVIGHGWGGLLAWSAAALHPRLVHSVVALGAPHPLALRRQIRRTMLRRKAHNQARAIGTLFRGQIPMYPERKLVKDDAVALEHLMRQWAGREWADSSDFTAAVERYKHAIRIRGVAFSAMEYYRWAVRSQIRSEGRRFTEALDKPVPVPSLRIHGAKDPVMLLATAEASRRWLGRDAPLQVLADVGHYPHEEAPDTVNKALKSWLSGTFQF</sequence>
<dbReference type="RefSeq" id="WP_084427713.1">
    <property type="nucleotide sequence ID" value="NZ_FWXV01000002.1"/>
</dbReference>
<proteinExistence type="predicted"/>
<dbReference type="AlphaFoldDB" id="A0A1W2DPM2"/>
<evidence type="ECO:0000259" key="2">
    <source>
        <dbReference type="Pfam" id="PF00561"/>
    </source>
</evidence>